<dbReference type="PROSITE" id="PS51257">
    <property type="entry name" value="PROKAR_LIPOPROTEIN"/>
    <property type="match status" value="1"/>
</dbReference>
<feature type="signal peptide" evidence="1">
    <location>
        <begin position="1"/>
        <end position="24"/>
    </location>
</feature>
<keyword evidence="1" id="KW-0732">Signal</keyword>
<dbReference type="RefSeq" id="WP_184388116.1">
    <property type="nucleotide sequence ID" value="NZ_BAAAJD010000056.1"/>
</dbReference>
<dbReference type="SUPFAM" id="SSF53300">
    <property type="entry name" value="vWA-like"/>
    <property type="match status" value="1"/>
</dbReference>
<accession>A0A7W8QHI1</accession>
<dbReference type="Proteomes" id="UP000572635">
    <property type="component" value="Unassembled WGS sequence"/>
</dbReference>
<feature type="chain" id="PRO_5039422585" evidence="1">
    <location>
        <begin position="25"/>
        <end position="534"/>
    </location>
</feature>
<dbReference type="CDD" id="cd00198">
    <property type="entry name" value="vWFA"/>
    <property type="match status" value="1"/>
</dbReference>
<protein>
    <submittedName>
        <fullName evidence="3">Ca-activated chloride channel family protein</fullName>
    </submittedName>
</protein>
<feature type="domain" description="VWFA" evidence="2">
    <location>
        <begin position="343"/>
        <end position="534"/>
    </location>
</feature>
<dbReference type="SUPFAM" id="SSF53850">
    <property type="entry name" value="Periplasmic binding protein-like II"/>
    <property type="match status" value="1"/>
</dbReference>
<reference evidence="3 4" key="1">
    <citation type="submission" date="2020-08" db="EMBL/GenBank/DDBJ databases">
        <title>Sequencing the genomes of 1000 actinobacteria strains.</title>
        <authorList>
            <person name="Klenk H.-P."/>
        </authorList>
    </citation>
    <scope>NUCLEOTIDE SEQUENCE [LARGE SCALE GENOMIC DNA]</scope>
    <source>
        <strain evidence="3 4">DSM 44551</strain>
    </source>
</reference>
<sequence length="534" mass="55970">MRPGRRRARAAALAALLLAACAPACTPQASGELRILAGSELADLEPLLERAEQETGVQVRMDYTGTLEGVQQVVSGQAAQGYDAIWFSSNRYLALHPEGRGALGDQTSVMASPVVLGVAEHTAEDLGWTGGAEVTWADVAQAAAGGDLSYGMTSPAASNSGFSALVGVAAALSDSGSALQAADVAEAAPDLERFFSGQHLTAGSSGWLADAYVRRATGQDPGPELNAMVNYESVLLSVQQREELPEPLVLVHPADGAVTADYPLTLLDAAGGQAAERYDALVSYLMGEEAQEEIERTTHRRPMAPGAAAPGLPALAELPFPATAEVADGLIGAYFDEYRPPARTVFVLDSSGSMAGERMAALRTAVDTLTGGDGDALDVRFQRFYHRERVTLLPFASAVHRPRTFEVDGGAPEGALEGIRAGVRALEPDGWTAGYAALAEAYGLLAEEEAGGRFTSIVLLTDGAVNRGPDLAEFREEVHAGLDAELRGVPVFPVLLGESDAAEMEELAGLTGGRVFDARSTSLDEAFREIRGYQ</sequence>
<dbReference type="Pfam" id="PF13519">
    <property type="entry name" value="VWA_2"/>
    <property type="match status" value="1"/>
</dbReference>
<evidence type="ECO:0000256" key="1">
    <source>
        <dbReference type="SAM" id="SignalP"/>
    </source>
</evidence>
<gene>
    <name evidence="3" type="ORF">HDA36_000408</name>
</gene>
<dbReference type="AlphaFoldDB" id="A0A7W8QHI1"/>
<evidence type="ECO:0000313" key="4">
    <source>
        <dbReference type="Proteomes" id="UP000572635"/>
    </source>
</evidence>
<dbReference type="InterPro" id="IPR036465">
    <property type="entry name" value="vWFA_dom_sf"/>
</dbReference>
<proteinExistence type="predicted"/>
<dbReference type="InterPro" id="IPR002035">
    <property type="entry name" value="VWF_A"/>
</dbReference>
<keyword evidence="4" id="KW-1185">Reference proteome</keyword>
<dbReference type="SMART" id="SM00327">
    <property type="entry name" value="VWA"/>
    <property type="match status" value="1"/>
</dbReference>
<comment type="caution">
    <text evidence="3">The sequence shown here is derived from an EMBL/GenBank/DDBJ whole genome shotgun (WGS) entry which is preliminary data.</text>
</comment>
<dbReference type="Gene3D" id="3.40.190.10">
    <property type="entry name" value="Periplasmic binding protein-like II"/>
    <property type="match status" value="1"/>
</dbReference>
<dbReference type="Pfam" id="PF13531">
    <property type="entry name" value="SBP_bac_11"/>
    <property type="match status" value="1"/>
</dbReference>
<organism evidence="3 4">
    <name type="scientific">Nocardiopsis composta</name>
    <dbReference type="NCBI Taxonomy" id="157465"/>
    <lineage>
        <taxon>Bacteria</taxon>
        <taxon>Bacillati</taxon>
        <taxon>Actinomycetota</taxon>
        <taxon>Actinomycetes</taxon>
        <taxon>Streptosporangiales</taxon>
        <taxon>Nocardiopsidaceae</taxon>
        <taxon>Nocardiopsis</taxon>
    </lineage>
</organism>
<evidence type="ECO:0000313" key="3">
    <source>
        <dbReference type="EMBL" id="MBB5430324.1"/>
    </source>
</evidence>
<evidence type="ECO:0000259" key="2">
    <source>
        <dbReference type="PROSITE" id="PS50234"/>
    </source>
</evidence>
<dbReference type="EMBL" id="JACHDB010000001">
    <property type="protein sequence ID" value="MBB5430324.1"/>
    <property type="molecule type" value="Genomic_DNA"/>
</dbReference>
<name>A0A7W8QHI1_9ACTN</name>
<dbReference type="Gene3D" id="3.40.50.410">
    <property type="entry name" value="von Willebrand factor, type A domain"/>
    <property type="match status" value="1"/>
</dbReference>
<dbReference type="PROSITE" id="PS50234">
    <property type="entry name" value="VWFA"/>
    <property type="match status" value="1"/>
</dbReference>